<keyword evidence="2" id="KW-0186">Copper</keyword>
<dbReference type="InterPro" id="IPR008972">
    <property type="entry name" value="Cupredoxin"/>
</dbReference>
<protein>
    <submittedName>
        <fullName evidence="6">Copper oxidase</fullName>
    </submittedName>
</protein>
<dbReference type="GeneID" id="68872030"/>
<feature type="chain" id="PRO_5001690117" evidence="4">
    <location>
        <begin position="24"/>
        <end position="177"/>
    </location>
</feature>
<feature type="signal peptide" evidence="4">
    <location>
        <begin position="1"/>
        <end position="23"/>
    </location>
</feature>
<reference evidence="6 7" key="1">
    <citation type="submission" date="2014-01" db="EMBL/GenBank/DDBJ databases">
        <title>Sulfitobacter sp. H3 (MCCC 1A00686) Genome Sequencing.</title>
        <authorList>
            <person name="Lai Q."/>
            <person name="Hong Z."/>
        </authorList>
    </citation>
    <scope>NUCLEOTIDE SEQUENCE [LARGE SCALE GENOMIC DNA]</scope>
    <source>
        <strain evidence="6 7">H3</strain>
    </source>
</reference>
<evidence type="ECO:0000256" key="3">
    <source>
        <dbReference type="SAM" id="MobiDB-lite"/>
    </source>
</evidence>
<dbReference type="PANTHER" id="PTHR38439:SF3">
    <property type="entry name" value="COPPER-RESISTANT CUPROPROTEIN COPI"/>
    <property type="match status" value="1"/>
</dbReference>
<dbReference type="Gene3D" id="2.60.40.420">
    <property type="entry name" value="Cupredoxins - blue copper proteins"/>
    <property type="match status" value="1"/>
</dbReference>
<proteinExistence type="predicted"/>
<gene>
    <name evidence="6" type="ORF">SUH3_06330</name>
</gene>
<keyword evidence="4" id="KW-0732">Signal</keyword>
<evidence type="ECO:0000313" key="6">
    <source>
        <dbReference type="EMBL" id="KEJ94455.1"/>
    </source>
</evidence>
<dbReference type="SUPFAM" id="SSF49503">
    <property type="entry name" value="Cupredoxins"/>
    <property type="match status" value="1"/>
</dbReference>
<dbReference type="AlphaFoldDB" id="A0A073IXX3"/>
<dbReference type="PANTHER" id="PTHR38439">
    <property type="entry name" value="AURACYANIN-B"/>
    <property type="match status" value="1"/>
</dbReference>
<keyword evidence="7" id="KW-1185">Reference proteome</keyword>
<keyword evidence="1" id="KW-0479">Metal-binding</keyword>
<dbReference type="OrthoDB" id="9816061at2"/>
<feature type="domain" description="Blue (type 1) copper" evidence="5">
    <location>
        <begin position="64"/>
        <end position="167"/>
    </location>
</feature>
<evidence type="ECO:0000256" key="2">
    <source>
        <dbReference type="ARBA" id="ARBA00023008"/>
    </source>
</evidence>
<dbReference type="GO" id="GO:0009055">
    <property type="term" value="F:electron transfer activity"/>
    <property type="evidence" value="ECO:0007669"/>
    <property type="project" value="InterPro"/>
</dbReference>
<dbReference type="GO" id="GO:0005507">
    <property type="term" value="F:copper ion binding"/>
    <property type="evidence" value="ECO:0007669"/>
    <property type="project" value="InterPro"/>
</dbReference>
<evidence type="ECO:0000256" key="1">
    <source>
        <dbReference type="ARBA" id="ARBA00022723"/>
    </source>
</evidence>
<dbReference type="Proteomes" id="UP000027746">
    <property type="component" value="Unassembled WGS sequence"/>
</dbReference>
<evidence type="ECO:0000259" key="5">
    <source>
        <dbReference type="Pfam" id="PF00127"/>
    </source>
</evidence>
<dbReference type="RefSeq" id="WP_037929557.1">
    <property type="nucleotide sequence ID" value="NZ_CP054602.1"/>
</dbReference>
<name>A0A073IXX3_9RHOB</name>
<evidence type="ECO:0000313" key="7">
    <source>
        <dbReference type="Proteomes" id="UP000027746"/>
    </source>
</evidence>
<dbReference type="InterPro" id="IPR050845">
    <property type="entry name" value="Cu-binding_ET"/>
</dbReference>
<sequence length="177" mass="19477">MTNFLRTCTIALALVLPAFSVGASSGKGQQPHARAFEVPGHDPIGRPGDGSSIDRTIELSIRETESGYMLFEPDALHIESGSVVRFLVSNLGGLEHEFFLGSFDEVAEHQQWMREHPEMQHDNANSVSIPSGQNAELIWEFSDMTNLEFVCLIPGHREAGMWGVIIVHDHLAPKSKG</sequence>
<dbReference type="Pfam" id="PF00127">
    <property type="entry name" value="Copper-bind"/>
    <property type="match status" value="1"/>
</dbReference>
<dbReference type="EMBL" id="JAMD01000013">
    <property type="protein sequence ID" value="KEJ94455.1"/>
    <property type="molecule type" value="Genomic_DNA"/>
</dbReference>
<organism evidence="6 7">
    <name type="scientific">Pseudosulfitobacter pseudonitzschiae</name>
    <dbReference type="NCBI Taxonomy" id="1402135"/>
    <lineage>
        <taxon>Bacteria</taxon>
        <taxon>Pseudomonadati</taxon>
        <taxon>Pseudomonadota</taxon>
        <taxon>Alphaproteobacteria</taxon>
        <taxon>Rhodobacterales</taxon>
        <taxon>Roseobacteraceae</taxon>
        <taxon>Pseudosulfitobacter</taxon>
    </lineage>
</organism>
<dbReference type="InterPro" id="IPR000923">
    <property type="entry name" value="BlueCu_1"/>
</dbReference>
<accession>A0A073IXX3</accession>
<feature type="region of interest" description="Disordered" evidence="3">
    <location>
        <begin position="29"/>
        <end position="53"/>
    </location>
</feature>
<evidence type="ECO:0000256" key="4">
    <source>
        <dbReference type="SAM" id="SignalP"/>
    </source>
</evidence>
<comment type="caution">
    <text evidence="6">The sequence shown here is derived from an EMBL/GenBank/DDBJ whole genome shotgun (WGS) entry which is preliminary data.</text>
</comment>